<dbReference type="EMBL" id="KN120535">
    <property type="protein sequence ID" value="KFO38397.1"/>
    <property type="molecule type" value="Genomic_DNA"/>
</dbReference>
<protein>
    <submittedName>
        <fullName evidence="1">Carboxyl-terminal PDZ ligand of neuronal nitric oxide synthase protein</fullName>
    </submittedName>
</protein>
<proteinExistence type="predicted"/>
<keyword evidence="2" id="KW-1185">Reference proteome</keyword>
<gene>
    <name evidence="1" type="ORF">H920_00192</name>
</gene>
<evidence type="ECO:0000313" key="2">
    <source>
        <dbReference type="Proteomes" id="UP000028990"/>
    </source>
</evidence>
<reference evidence="1 2" key="1">
    <citation type="submission" date="2013-11" db="EMBL/GenBank/DDBJ databases">
        <title>The Damaraland mole rat (Fukomys damarensis) genome and evolution of African mole rats.</title>
        <authorList>
            <person name="Gladyshev V.N."/>
            <person name="Fang X."/>
        </authorList>
    </citation>
    <scope>NUCLEOTIDE SEQUENCE [LARGE SCALE GENOMIC DNA]</scope>
    <source>
        <tissue evidence="1">Liver</tissue>
    </source>
</reference>
<name>A0A091E4V5_FUKDA</name>
<organism evidence="1 2">
    <name type="scientific">Fukomys damarensis</name>
    <name type="common">Damaraland mole rat</name>
    <name type="synonym">Cryptomys damarensis</name>
    <dbReference type="NCBI Taxonomy" id="885580"/>
    <lineage>
        <taxon>Eukaryota</taxon>
        <taxon>Metazoa</taxon>
        <taxon>Chordata</taxon>
        <taxon>Craniata</taxon>
        <taxon>Vertebrata</taxon>
        <taxon>Euteleostomi</taxon>
        <taxon>Mammalia</taxon>
        <taxon>Eutheria</taxon>
        <taxon>Euarchontoglires</taxon>
        <taxon>Glires</taxon>
        <taxon>Rodentia</taxon>
        <taxon>Hystricomorpha</taxon>
        <taxon>Bathyergidae</taxon>
        <taxon>Fukomys</taxon>
    </lineage>
</organism>
<dbReference type="Proteomes" id="UP000028990">
    <property type="component" value="Unassembled WGS sequence"/>
</dbReference>
<accession>A0A091E4V5</accession>
<sequence>MPSKTKYNLVDDGHDLRIPLHNEDAFQHGICFEAKLQGPFLTSGRFLCAMAELSLCDRCLPGSSWAVRKCMVQHRLMFAVVCRKPGCAETQQQGGNCGCHAPDTDGIGLVKMTAASFASPKPLRPLLSWRLFTLGG</sequence>
<dbReference type="AlphaFoldDB" id="A0A091E4V5"/>
<evidence type="ECO:0000313" key="1">
    <source>
        <dbReference type="EMBL" id="KFO38397.1"/>
    </source>
</evidence>